<gene>
    <name evidence="2" type="primary">Aste57867_1429</name>
    <name evidence="1" type="ORF">As57867_001428</name>
    <name evidence="2" type="ORF">ASTE57867_1429</name>
</gene>
<evidence type="ECO:0000313" key="2">
    <source>
        <dbReference type="EMBL" id="VFT78646.1"/>
    </source>
</evidence>
<reference evidence="1" key="2">
    <citation type="submission" date="2019-06" db="EMBL/GenBank/DDBJ databases">
        <title>Genomics analysis of Aphanomyces spp. identifies a new class of oomycete effector associated with host adaptation.</title>
        <authorList>
            <person name="Gaulin E."/>
        </authorList>
    </citation>
    <scope>NUCLEOTIDE SEQUENCE</scope>
    <source>
        <strain evidence="1">CBS 578.67</strain>
    </source>
</reference>
<name>A0A485K6F6_9STRA</name>
<proteinExistence type="predicted"/>
<organism evidence="2 3">
    <name type="scientific">Aphanomyces stellatus</name>
    <dbReference type="NCBI Taxonomy" id="120398"/>
    <lineage>
        <taxon>Eukaryota</taxon>
        <taxon>Sar</taxon>
        <taxon>Stramenopiles</taxon>
        <taxon>Oomycota</taxon>
        <taxon>Saprolegniomycetes</taxon>
        <taxon>Saprolegniales</taxon>
        <taxon>Verrucalvaceae</taxon>
        <taxon>Aphanomyces</taxon>
    </lineage>
</organism>
<reference evidence="2 3" key="1">
    <citation type="submission" date="2019-03" db="EMBL/GenBank/DDBJ databases">
        <authorList>
            <person name="Gaulin E."/>
            <person name="Dumas B."/>
        </authorList>
    </citation>
    <scope>NUCLEOTIDE SEQUENCE [LARGE SCALE GENOMIC DNA]</scope>
    <source>
        <strain evidence="2">CBS 568.67</strain>
    </source>
</reference>
<keyword evidence="3" id="KW-1185">Reference proteome</keyword>
<dbReference type="EMBL" id="CAADRA010000114">
    <property type="protein sequence ID" value="VFT78646.1"/>
    <property type="molecule type" value="Genomic_DNA"/>
</dbReference>
<evidence type="ECO:0000313" key="1">
    <source>
        <dbReference type="EMBL" id="KAF0718865.1"/>
    </source>
</evidence>
<dbReference type="AlphaFoldDB" id="A0A485K6F6"/>
<protein>
    <submittedName>
        <fullName evidence="2">Aste57867_1429 protein</fullName>
    </submittedName>
</protein>
<dbReference type="OrthoDB" id="73862at2759"/>
<sequence>MDINLLVELPASAAHHVLGGNVIPINDNVVHTASRSLKAKTDQRRRTRGSTYQREYRAKQKTINTQRVDTIAALQLEIARLEGRIELLHTVVPASIRTFQPETSIMAEYFRLYEQGYTSKTAACVRATQQAFLTSTMREDMVFMDDVGVEKLIAQWNVYTTVFDSFNMEIRSIRVVAFSPDVVVHADAMLHLRISRLTIETLFRHLLGDEPLTQRLIGQSLELPLQICFAFDSDTKVVRYDTHVNIVLGLSNLLGSFEDTVTALKHFQMRENAEIVVEENMMQL</sequence>
<accession>A0A485K6F6</accession>
<evidence type="ECO:0000313" key="3">
    <source>
        <dbReference type="Proteomes" id="UP000332933"/>
    </source>
</evidence>
<dbReference type="Proteomes" id="UP000332933">
    <property type="component" value="Unassembled WGS sequence"/>
</dbReference>
<dbReference type="EMBL" id="VJMH01000114">
    <property type="protein sequence ID" value="KAF0718865.1"/>
    <property type="molecule type" value="Genomic_DNA"/>
</dbReference>